<organism evidence="13 14">
    <name type="scientific">Aminipila luticellarii</name>
    <dbReference type="NCBI Taxonomy" id="2507160"/>
    <lineage>
        <taxon>Bacteria</taxon>
        <taxon>Bacillati</taxon>
        <taxon>Bacillota</taxon>
        <taxon>Clostridia</taxon>
        <taxon>Peptostreptococcales</taxon>
        <taxon>Anaerovoracaceae</taxon>
        <taxon>Aminipila</taxon>
    </lineage>
</organism>
<dbReference type="RefSeq" id="WP_128744656.1">
    <property type="nucleotide sequence ID" value="NZ_CP035281.1"/>
</dbReference>
<dbReference type="PANTHER" id="PTHR30587:SF0">
    <property type="entry name" value="FLAGELLAR BIOSYNTHETIC PROTEIN FLIP"/>
    <property type="match status" value="1"/>
</dbReference>
<keyword evidence="4 12" id="KW-1003">Cell membrane</keyword>
<comment type="subcellular location">
    <subcellularLocation>
        <location evidence="12">Cell membrane</location>
        <topology evidence="12">Multi-pass membrane protein</topology>
    </subcellularLocation>
    <subcellularLocation>
        <location evidence="12">Bacterial flagellum basal body</location>
    </subcellularLocation>
</comment>
<dbReference type="GO" id="GO:0009306">
    <property type="term" value="P:protein secretion"/>
    <property type="evidence" value="ECO:0007669"/>
    <property type="project" value="UniProtKB-UniRule"/>
</dbReference>
<evidence type="ECO:0000256" key="8">
    <source>
        <dbReference type="ARBA" id="ARBA00022989"/>
    </source>
</evidence>
<keyword evidence="3 12" id="KW-0813">Transport</keyword>
<keyword evidence="13" id="KW-0966">Cell projection</keyword>
<evidence type="ECO:0000256" key="5">
    <source>
        <dbReference type="ARBA" id="ARBA00022692"/>
    </source>
</evidence>
<gene>
    <name evidence="12 13" type="primary">fliP</name>
    <name evidence="13" type="ORF">EQM06_01485</name>
</gene>
<dbReference type="PRINTS" id="PR00951">
    <property type="entry name" value="FLGBIOSNFLIP"/>
</dbReference>
<feature type="transmembrane region" description="Helical" evidence="12">
    <location>
        <begin position="20"/>
        <end position="48"/>
    </location>
</feature>
<sequence length="218" mass="24289">MTDSIVSINGTGMQTLEILVLLTLIALLPSILIMMTSFTRIVIVLSLLRNALGLQQTPPNTVIIGIALFLSLFIMQPVISDIDQNAYQPYKADQITQEQAIEQASVPLKQFMLKQTKIESLNVFLKFADMKRPADLMKVPMHVVVPAFMTSELSRAFLMGFLLYIPFLVIDIVVASVLMSMGMVMLPPSMISMPFKLLLFVVVNGWELLFSTLVSSFN</sequence>
<evidence type="ECO:0000256" key="4">
    <source>
        <dbReference type="ARBA" id="ARBA00022475"/>
    </source>
</evidence>
<keyword evidence="11 12" id="KW-1006">Bacterial flagellum protein export</keyword>
<feature type="transmembrane region" description="Helical" evidence="12">
    <location>
        <begin position="197"/>
        <end position="217"/>
    </location>
</feature>
<proteinExistence type="inferred from homology"/>
<evidence type="ECO:0000256" key="11">
    <source>
        <dbReference type="ARBA" id="ARBA00023225"/>
    </source>
</evidence>
<keyword evidence="13" id="KW-0969">Cilium</keyword>
<evidence type="ECO:0000256" key="6">
    <source>
        <dbReference type="ARBA" id="ARBA00022795"/>
    </source>
</evidence>
<dbReference type="Pfam" id="PF00813">
    <property type="entry name" value="FliP"/>
    <property type="match status" value="1"/>
</dbReference>
<dbReference type="Proteomes" id="UP000287601">
    <property type="component" value="Chromosome"/>
</dbReference>
<keyword evidence="9 12" id="KW-0472">Membrane</keyword>
<keyword evidence="5 12" id="KW-0812">Transmembrane</keyword>
<keyword evidence="6 12" id="KW-1005">Bacterial flagellum biogenesis</keyword>
<dbReference type="AlphaFoldDB" id="A0A410PSR1"/>
<dbReference type="PRINTS" id="PR01302">
    <property type="entry name" value="TYPE3IMPPROT"/>
</dbReference>
<dbReference type="OrthoDB" id="9805111at2"/>
<keyword evidence="7 12" id="KW-0653">Protein transport</keyword>
<dbReference type="NCBIfam" id="TIGR01103">
    <property type="entry name" value="fliP"/>
    <property type="match status" value="1"/>
</dbReference>
<comment type="similarity">
    <text evidence="1 12">Belongs to the FliP/MopC/SpaP family.</text>
</comment>
<evidence type="ECO:0000256" key="12">
    <source>
        <dbReference type="RuleBase" id="RU362069"/>
    </source>
</evidence>
<dbReference type="InterPro" id="IPR005837">
    <property type="entry name" value="FliP"/>
</dbReference>
<dbReference type="NCBIfam" id="NF009438">
    <property type="entry name" value="PRK12797.1"/>
    <property type="match status" value="1"/>
</dbReference>
<dbReference type="PANTHER" id="PTHR30587">
    <property type="entry name" value="FLAGELLAR BIOSYNTHETIC PROTEIN FLIP"/>
    <property type="match status" value="1"/>
</dbReference>
<evidence type="ECO:0000256" key="1">
    <source>
        <dbReference type="ARBA" id="ARBA00006257"/>
    </source>
</evidence>
<evidence type="ECO:0000313" key="13">
    <source>
        <dbReference type="EMBL" id="QAT42002.1"/>
    </source>
</evidence>
<evidence type="ECO:0000256" key="7">
    <source>
        <dbReference type="ARBA" id="ARBA00022927"/>
    </source>
</evidence>
<evidence type="ECO:0000256" key="3">
    <source>
        <dbReference type="ARBA" id="ARBA00022448"/>
    </source>
</evidence>
<dbReference type="KEGG" id="amij:EQM06_01485"/>
<keyword evidence="14" id="KW-1185">Reference proteome</keyword>
<dbReference type="PROSITE" id="PS01061">
    <property type="entry name" value="FLIP_2"/>
    <property type="match status" value="1"/>
</dbReference>
<evidence type="ECO:0000256" key="2">
    <source>
        <dbReference type="ARBA" id="ARBA00021714"/>
    </source>
</evidence>
<dbReference type="InterPro" id="IPR005838">
    <property type="entry name" value="T3SS_IM_P"/>
</dbReference>
<evidence type="ECO:0000256" key="9">
    <source>
        <dbReference type="ARBA" id="ARBA00023136"/>
    </source>
</evidence>
<dbReference type="GO" id="GO:0044781">
    <property type="term" value="P:bacterial-type flagellum organization"/>
    <property type="evidence" value="ECO:0007669"/>
    <property type="project" value="UniProtKB-UniRule"/>
</dbReference>
<keyword evidence="13" id="KW-0282">Flagellum</keyword>
<evidence type="ECO:0000256" key="10">
    <source>
        <dbReference type="ARBA" id="ARBA00023143"/>
    </source>
</evidence>
<keyword evidence="10" id="KW-0975">Bacterial flagellum</keyword>
<protein>
    <recommendedName>
        <fullName evidence="2 12">Flagellar biosynthetic protein FliP</fullName>
    </recommendedName>
</protein>
<comment type="function">
    <text evidence="12">Plays a role in the flagellum-specific transport system.</text>
</comment>
<feature type="transmembrane region" description="Helical" evidence="12">
    <location>
        <begin position="60"/>
        <end position="79"/>
    </location>
</feature>
<feature type="transmembrane region" description="Helical" evidence="12">
    <location>
        <begin position="161"/>
        <end position="185"/>
    </location>
</feature>
<dbReference type="EMBL" id="CP035281">
    <property type="protein sequence ID" value="QAT42002.1"/>
    <property type="molecule type" value="Genomic_DNA"/>
</dbReference>
<reference evidence="13 14" key="1">
    <citation type="submission" date="2019-01" db="EMBL/GenBank/DDBJ databases">
        <title>Draft genomes of a novel of Aminipila strains.</title>
        <authorList>
            <person name="Ma S."/>
        </authorList>
    </citation>
    <scope>NUCLEOTIDE SEQUENCE [LARGE SCALE GENOMIC DNA]</scope>
    <source>
        <strain evidence="14">JN-39</strain>
    </source>
</reference>
<keyword evidence="8 12" id="KW-1133">Transmembrane helix</keyword>
<evidence type="ECO:0000313" key="14">
    <source>
        <dbReference type="Proteomes" id="UP000287601"/>
    </source>
</evidence>
<dbReference type="GO" id="GO:0005886">
    <property type="term" value="C:plasma membrane"/>
    <property type="evidence" value="ECO:0007669"/>
    <property type="project" value="UniProtKB-SubCell"/>
</dbReference>
<name>A0A410PSR1_9FIRM</name>
<accession>A0A410PSR1</accession>
<dbReference type="GO" id="GO:0009425">
    <property type="term" value="C:bacterial-type flagellum basal body"/>
    <property type="evidence" value="ECO:0007669"/>
    <property type="project" value="UniProtKB-SubCell"/>
</dbReference>